<feature type="compositionally biased region" description="Low complexity" evidence="1">
    <location>
        <begin position="96"/>
        <end position="106"/>
    </location>
</feature>
<dbReference type="AlphaFoldDB" id="A0A5C5VQ18"/>
<evidence type="ECO:0000313" key="2">
    <source>
        <dbReference type="EMBL" id="TWT40674.1"/>
    </source>
</evidence>
<feature type="compositionally biased region" description="Low complexity" evidence="1">
    <location>
        <begin position="128"/>
        <end position="141"/>
    </location>
</feature>
<organism evidence="2 3">
    <name type="scientific">Botrimarina hoheduenensis</name>
    <dbReference type="NCBI Taxonomy" id="2528000"/>
    <lineage>
        <taxon>Bacteria</taxon>
        <taxon>Pseudomonadati</taxon>
        <taxon>Planctomycetota</taxon>
        <taxon>Planctomycetia</taxon>
        <taxon>Pirellulales</taxon>
        <taxon>Lacipirellulaceae</taxon>
        <taxon>Botrimarina</taxon>
    </lineage>
</organism>
<sequence length="269" mass="27760">MRGSAPRLGQRRAGVRPDADALASPAARGWGRSPLPRAISASPGERGARSANRHGAVGRGPSPRADGGAEPPSGGQGVPAELPNGREDRWERRAARLPTRPAASAAQDGGFLTCRPSHASARRRSKRATSGPSSSSAASPRGGPPHPTPPPRRPQRRARTDATAKPGGAHRAAVRGVSFRSRVRLSPVVVALASAVTPRLISFPLTAHSAQRRAAQFGRPKGPAGRCTFRLPITVRPISAASAFSEALSGPPSATDAAPATRSPGSRRP</sequence>
<feature type="compositionally biased region" description="Basic and acidic residues" evidence="1">
    <location>
        <begin position="84"/>
        <end position="94"/>
    </location>
</feature>
<feature type="region of interest" description="Disordered" evidence="1">
    <location>
        <begin position="1"/>
        <end position="172"/>
    </location>
</feature>
<reference evidence="2 3" key="1">
    <citation type="submission" date="2019-02" db="EMBL/GenBank/DDBJ databases">
        <title>Deep-cultivation of Planctomycetes and their phenomic and genomic characterization uncovers novel biology.</title>
        <authorList>
            <person name="Wiegand S."/>
            <person name="Jogler M."/>
            <person name="Boedeker C."/>
            <person name="Pinto D."/>
            <person name="Vollmers J."/>
            <person name="Rivas-Marin E."/>
            <person name="Kohn T."/>
            <person name="Peeters S.H."/>
            <person name="Heuer A."/>
            <person name="Rast P."/>
            <person name="Oberbeckmann S."/>
            <person name="Bunk B."/>
            <person name="Jeske O."/>
            <person name="Meyerdierks A."/>
            <person name="Storesund J.E."/>
            <person name="Kallscheuer N."/>
            <person name="Luecker S."/>
            <person name="Lage O.M."/>
            <person name="Pohl T."/>
            <person name="Merkel B.J."/>
            <person name="Hornburger P."/>
            <person name="Mueller R.-W."/>
            <person name="Bruemmer F."/>
            <person name="Labrenz M."/>
            <person name="Spormann A.M."/>
            <person name="Op Den Camp H."/>
            <person name="Overmann J."/>
            <person name="Amann R."/>
            <person name="Jetten M.S.M."/>
            <person name="Mascher T."/>
            <person name="Medema M.H."/>
            <person name="Devos D.P."/>
            <person name="Kaster A.-K."/>
            <person name="Ovreas L."/>
            <person name="Rohde M."/>
            <person name="Galperin M.Y."/>
            <person name="Jogler C."/>
        </authorList>
    </citation>
    <scope>NUCLEOTIDE SEQUENCE [LARGE SCALE GENOMIC DNA]</scope>
    <source>
        <strain evidence="2 3">Pla111</strain>
    </source>
</reference>
<gene>
    <name evidence="2" type="ORF">Pla111_33190</name>
</gene>
<accession>A0A5C5VQ18</accession>
<name>A0A5C5VQ18_9BACT</name>
<proteinExistence type="predicted"/>
<protein>
    <submittedName>
        <fullName evidence="2">Uncharacterized protein</fullName>
    </submittedName>
</protein>
<feature type="compositionally biased region" description="Pro residues" evidence="1">
    <location>
        <begin position="142"/>
        <end position="152"/>
    </location>
</feature>
<dbReference type="Proteomes" id="UP000318995">
    <property type="component" value="Unassembled WGS sequence"/>
</dbReference>
<evidence type="ECO:0000313" key="3">
    <source>
        <dbReference type="Proteomes" id="UP000318995"/>
    </source>
</evidence>
<dbReference type="EMBL" id="SJPH01000011">
    <property type="protein sequence ID" value="TWT40674.1"/>
    <property type="molecule type" value="Genomic_DNA"/>
</dbReference>
<feature type="region of interest" description="Disordered" evidence="1">
    <location>
        <begin position="244"/>
        <end position="269"/>
    </location>
</feature>
<evidence type="ECO:0000256" key="1">
    <source>
        <dbReference type="SAM" id="MobiDB-lite"/>
    </source>
</evidence>
<keyword evidence="3" id="KW-1185">Reference proteome</keyword>
<comment type="caution">
    <text evidence="2">The sequence shown here is derived from an EMBL/GenBank/DDBJ whole genome shotgun (WGS) entry which is preliminary data.</text>
</comment>